<name>A0A4P6LYX2_9FIRM</name>
<evidence type="ECO:0000313" key="3">
    <source>
        <dbReference type="EMBL" id="QBE97122.1"/>
    </source>
</evidence>
<reference evidence="3 5" key="1">
    <citation type="submission" date="2019-01" db="EMBL/GenBank/DDBJ databases">
        <title>PMF-metabolizing Aryl O-demethylase.</title>
        <authorList>
            <person name="Kim M."/>
        </authorList>
    </citation>
    <scope>NUCLEOTIDE SEQUENCE [LARGE SCALE GENOMIC DNA]</scope>
    <source>
        <strain evidence="3 5">PMF1</strain>
    </source>
</reference>
<evidence type="ECO:0000313" key="6">
    <source>
        <dbReference type="Proteomes" id="UP000515789"/>
    </source>
</evidence>
<feature type="domain" description="DUF4872" evidence="2">
    <location>
        <begin position="170"/>
        <end position="338"/>
    </location>
</feature>
<reference evidence="4 6" key="2">
    <citation type="submission" date="2019-04" db="EMBL/GenBank/DDBJ databases">
        <authorList>
            <person name="Schori C."/>
            <person name="Ahrens C."/>
        </authorList>
    </citation>
    <scope>NUCLEOTIDE SEQUENCE [LARGE SCALE GENOMIC DNA]</scope>
    <source>
        <strain evidence="4 6">DSM 2950</strain>
    </source>
</reference>
<feature type="domain" description="Butirosin biosynthesis protein H N-terminal" evidence="1">
    <location>
        <begin position="15"/>
        <end position="145"/>
    </location>
</feature>
<dbReference type="Proteomes" id="UP000289794">
    <property type="component" value="Chromosome"/>
</dbReference>
<dbReference type="EMBL" id="CP035945">
    <property type="protein sequence ID" value="QBE97122.1"/>
    <property type="molecule type" value="Genomic_DNA"/>
</dbReference>
<dbReference type="AlphaFoldDB" id="A0A4P6LYX2"/>
<dbReference type="KEGG" id="bpro:PMF13cell1_02675"/>
<dbReference type="Pfam" id="PF16169">
    <property type="entry name" value="DUF4872"/>
    <property type="match status" value="1"/>
</dbReference>
<dbReference type="RefSeq" id="WP_018593573.1">
    <property type="nucleotide sequence ID" value="NZ_AP031416.1"/>
</dbReference>
<gene>
    <name evidence="4" type="ORF">E5259_20015</name>
    <name evidence="3" type="ORF">PMF13cell1_02675</name>
</gene>
<dbReference type="EMBL" id="CP039126">
    <property type="protein sequence ID" value="QMW79704.1"/>
    <property type="molecule type" value="Genomic_DNA"/>
</dbReference>
<dbReference type="InterPro" id="IPR026935">
    <property type="entry name" value="BtrH_N"/>
</dbReference>
<evidence type="ECO:0000259" key="1">
    <source>
        <dbReference type="Pfam" id="PF14399"/>
    </source>
</evidence>
<dbReference type="Pfam" id="PF14399">
    <property type="entry name" value="BtrH_N"/>
    <property type="match status" value="1"/>
</dbReference>
<accession>A0A4P6LYX2</accession>
<protein>
    <submittedName>
        <fullName evidence="4">DUF4872 domain-containing protein</fullName>
    </submittedName>
</protein>
<dbReference type="GeneID" id="75054932"/>
<evidence type="ECO:0000313" key="5">
    <source>
        <dbReference type="Proteomes" id="UP000289794"/>
    </source>
</evidence>
<evidence type="ECO:0000313" key="4">
    <source>
        <dbReference type="EMBL" id="QMW79704.1"/>
    </source>
</evidence>
<organism evidence="3 5">
    <name type="scientific">Blautia producta</name>
    <dbReference type="NCBI Taxonomy" id="33035"/>
    <lineage>
        <taxon>Bacteria</taxon>
        <taxon>Bacillati</taxon>
        <taxon>Bacillota</taxon>
        <taxon>Clostridia</taxon>
        <taxon>Lachnospirales</taxon>
        <taxon>Lachnospiraceae</taxon>
        <taxon>Blautia</taxon>
    </lineage>
</organism>
<dbReference type="Proteomes" id="UP000515789">
    <property type="component" value="Chromosome"/>
</dbReference>
<evidence type="ECO:0000259" key="2">
    <source>
        <dbReference type="Pfam" id="PF16169"/>
    </source>
</evidence>
<proteinExistence type="predicted"/>
<dbReference type="InterPro" id="IPR032369">
    <property type="entry name" value="DUF4872"/>
</dbReference>
<sequence>MKTIIEDFIPQGGKHCITNSLKQIFTYYGYPMSEEMIFGLASGLSFLYLNQSDSPMVNGRIKVFEFEEKLAKRLGISIKCKSGRHYPQIFETTKQLIEEQNPVLIYTDMPYLKYLGMDPNSHFGGHAVVLFGFDDTAQKFFVSDRDNHDFPIKVPSGQIAEDYHMVDYAEIEKARRSSHRPFPANNKYLTFDFSGYKKAEKKVLCQAIEETCTTMLFPSAQLLGINGIKKFSKEILKWKQFSSQKLRLAGTTNYFQINEAGGTGGGIFRRMYGDFLIECAPVFQDERLVDSGQRFLYASRQWDSLALDLWQLSLDPDTELLIKMSAAIADLYVIEKDIYLSLLETVKQHTLDREEM</sequence>